<evidence type="ECO:0008006" key="13">
    <source>
        <dbReference type="Google" id="ProtNLM"/>
    </source>
</evidence>
<accession>A0ABN9W778</accession>
<evidence type="ECO:0000256" key="3">
    <source>
        <dbReference type="ARBA" id="ARBA00022692"/>
    </source>
</evidence>
<organism evidence="11 12">
    <name type="scientific">Prorocentrum cordatum</name>
    <dbReference type="NCBI Taxonomy" id="2364126"/>
    <lineage>
        <taxon>Eukaryota</taxon>
        <taxon>Sar</taxon>
        <taxon>Alveolata</taxon>
        <taxon>Dinophyceae</taxon>
        <taxon>Prorocentrales</taxon>
        <taxon>Prorocentraceae</taxon>
        <taxon>Prorocentrum</taxon>
    </lineage>
</organism>
<proteinExistence type="predicted"/>
<keyword evidence="3 10" id="KW-0812">Transmembrane</keyword>
<reference evidence="11" key="1">
    <citation type="submission" date="2023-10" db="EMBL/GenBank/DDBJ databases">
        <authorList>
            <person name="Chen Y."/>
            <person name="Shah S."/>
            <person name="Dougan E. K."/>
            <person name="Thang M."/>
            <person name="Chan C."/>
        </authorList>
    </citation>
    <scope>NUCLEOTIDE SEQUENCE [LARGE SCALE GENOMIC DNA]</scope>
</reference>
<evidence type="ECO:0000256" key="7">
    <source>
        <dbReference type="ARBA" id="ARBA00023173"/>
    </source>
</evidence>
<protein>
    <recommendedName>
        <fullName evidence="13">Chloride channel protein</fullName>
    </recommendedName>
</protein>
<evidence type="ECO:0000256" key="6">
    <source>
        <dbReference type="ARBA" id="ARBA00023136"/>
    </source>
</evidence>
<dbReference type="InterPro" id="IPR001807">
    <property type="entry name" value="ClC"/>
</dbReference>
<keyword evidence="4 10" id="KW-1133">Transmembrane helix</keyword>
<comment type="subcellular location">
    <subcellularLocation>
        <location evidence="1">Membrane</location>
        <topology evidence="1">Multi-pass membrane protein</topology>
    </subcellularLocation>
</comment>
<evidence type="ECO:0000256" key="10">
    <source>
        <dbReference type="SAM" id="Phobius"/>
    </source>
</evidence>
<dbReference type="Pfam" id="PF00654">
    <property type="entry name" value="Voltage_CLC"/>
    <property type="match status" value="1"/>
</dbReference>
<keyword evidence="7" id="KW-0869">Chloride channel</keyword>
<evidence type="ECO:0000313" key="12">
    <source>
        <dbReference type="Proteomes" id="UP001189429"/>
    </source>
</evidence>
<evidence type="ECO:0000256" key="1">
    <source>
        <dbReference type="ARBA" id="ARBA00004141"/>
    </source>
</evidence>
<evidence type="ECO:0000313" key="11">
    <source>
        <dbReference type="EMBL" id="CAK0880658.1"/>
    </source>
</evidence>
<keyword evidence="9" id="KW-0407">Ion channel</keyword>
<evidence type="ECO:0000256" key="5">
    <source>
        <dbReference type="ARBA" id="ARBA00023065"/>
    </source>
</evidence>
<gene>
    <name evidence="11" type="ORF">PCOR1329_LOCUS63742</name>
</gene>
<dbReference type="PRINTS" id="PR00762">
    <property type="entry name" value="CLCHANNEL"/>
</dbReference>
<evidence type="ECO:0000256" key="8">
    <source>
        <dbReference type="ARBA" id="ARBA00023214"/>
    </source>
</evidence>
<dbReference type="Proteomes" id="UP001189429">
    <property type="component" value="Unassembled WGS sequence"/>
</dbReference>
<evidence type="ECO:0000256" key="2">
    <source>
        <dbReference type="ARBA" id="ARBA00022448"/>
    </source>
</evidence>
<dbReference type="EMBL" id="CAUYUJ010018104">
    <property type="protein sequence ID" value="CAK0880658.1"/>
    <property type="molecule type" value="Genomic_DNA"/>
</dbReference>
<dbReference type="InterPro" id="IPR014743">
    <property type="entry name" value="Cl-channel_core"/>
</dbReference>
<feature type="non-terminal residue" evidence="11">
    <location>
        <position position="269"/>
    </location>
</feature>
<feature type="transmembrane region" description="Helical" evidence="10">
    <location>
        <begin position="31"/>
        <end position="53"/>
    </location>
</feature>
<keyword evidence="2" id="KW-0813">Transport</keyword>
<evidence type="ECO:0000256" key="9">
    <source>
        <dbReference type="ARBA" id="ARBA00023303"/>
    </source>
</evidence>
<keyword evidence="6 10" id="KW-0472">Membrane</keyword>
<keyword evidence="12" id="KW-1185">Reference proteome</keyword>
<keyword evidence="8" id="KW-0868">Chloride</keyword>
<keyword evidence="5" id="KW-0406">Ion transport</keyword>
<name>A0ABN9W778_9DINO</name>
<feature type="transmembrane region" description="Helical" evidence="10">
    <location>
        <begin position="65"/>
        <end position="84"/>
    </location>
</feature>
<dbReference type="Gene3D" id="1.10.3080.10">
    <property type="entry name" value="Clc chloride channel"/>
    <property type="match status" value="1"/>
</dbReference>
<feature type="transmembrane region" description="Helical" evidence="10">
    <location>
        <begin position="150"/>
        <end position="171"/>
    </location>
</feature>
<dbReference type="SUPFAM" id="SSF81340">
    <property type="entry name" value="Clc chloride channel"/>
    <property type="match status" value="1"/>
</dbReference>
<sequence>MEGPAIQVCTALATLAGWALGIRSVQTQSLLASLGFSCGFAASFNSPLAGILFAMEELQHVSPRLSSSIICIILVASVVSTAVVRGCYGNSQLFQASWGQASVDQVFGVRGWMLVAVPIGVCCSLVGQVLNASVRRLHAALGEWRERGQLSYAAAFALHGLVSAAVGALVFHVTGLRGVWGVGAESVQQALDRGGDFHVLEYLLFATGKLTAFVLGVSVRGPGDTLEPVLISGAFLGGMTGRMLHWAGAGPDNAQSSAVVKPCVVFGMA</sequence>
<dbReference type="InterPro" id="IPR050368">
    <property type="entry name" value="ClC-type_chloride_channel"/>
</dbReference>
<dbReference type="PANTHER" id="PTHR43427:SF6">
    <property type="entry name" value="CHLORIDE CHANNEL PROTEIN CLC-E"/>
    <property type="match status" value="1"/>
</dbReference>
<dbReference type="PANTHER" id="PTHR43427">
    <property type="entry name" value="CHLORIDE CHANNEL PROTEIN CLC-E"/>
    <property type="match status" value="1"/>
</dbReference>
<comment type="caution">
    <text evidence="11">The sequence shown here is derived from an EMBL/GenBank/DDBJ whole genome shotgun (WGS) entry which is preliminary data.</text>
</comment>
<evidence type="ECO:0000256" key="4">
    <source>
        <dbReference type="ARBA" id="ARBA00022989"/>
    </source>
</evidence>
<feature type="transmembrane region" description="Helical" evidence="10">
    <location>
        <begin position="111"/>
        <end position="130"/>
    </location>
</feature>